<protein>
    <submittedName>
        <fullName evidence="1">Uncharacterized protein</fullName>
    </submittedName>
</protein>
<name>A0A232FN54_9HYME</name>
<dbReference type="AlphaFoldDB" id="A0A232FN54"/>
<evidence type="ECO:0000313" key="2">
    <source>
        <dbReference type="Proteomes" id="UP000215335"/>
    </source>
</evidence>
<sequence length="169" mass="19632">MPTDNRTAVGKLPTEDIGSTDLLCVGVSRFAFLGCYLYYTIKRAERENLYQLDLEIAIERVLSEKAEIKSKQLEIKFKHEQLIDNGEQKIGPQAEQLQNEELAKQHHSNLLLVKNCVGLLKKQKDFQCRFEQLSRSYFTNTNTDIITHNHLNTEMLVANYGLTIYRYYI</sequence>
<proteinExistence type="predicted"/>
<gene>
    <name evidence="1" type="ORF">TSAR_013771</name>
</gene>
<keyword evidence="2" id="KW-1185">Reference proteome</keyword>
<comment type="caution">
    <text evidence="1">The sequence shown here is derived from an EMBL/GenBank/DDBJ whole genome shotgun (WGS) entry which is preliminary data.</text>
</comment>
<evidence type="ECO:0000313" key="1">
    <source>
        <dbReference type="EMBL" id="OXU32003.1"/>
    </source>
</evidence>
<organism evidence="1 2">
    <name type="scientific">Trichomalopsis sarcophagae</name>
    <dbReference type="NCBI Taxonomy" id="543379"/>
    <lineage>
        <taxon>Eukaryota</taxon>
        <taxon>Metazoa</taxon>
        <taxon>Ecdysozoa</taxon>
        <taxon>Arthropoda</taxon>
        <taxon>Hexapoda</taxon>
        <taxon>Insecta</taxon>
        <taxon>Pterygota</taxon>
        <taxon>Neoptera</taxon>
        <taxon>Endopterygota</taxon>
        <taxon>Hymenoptera</taxon>
        <taxon>Apocrita</taxon>
        <taxon>Proctotrupomorpha</taxon>
        <taxon>Chalcidoidea</taxon>
        <taxon>Pteromalidae</taxon>
        <taxon>Pteromalinae</taxon>
        <taxon>Trichomalopsis</taxon>
    </lineage>
</organism>
<reference evidence="1 2" key="1">
    <citation type="journal article" date="2017" name="Curr. Biol.">
        <title>The Evolution of Venom by Co-option of Single-Copy Genes.</title>
        <authorList>
            <person name="Martinson E.O."/>
            <person name="Mrinalini"/>
            <person name="Kelkar Y.D."/>
            <person name="Chang C.H."/>
            <person name="Werren J.H."/>
        </authorList>
    </citation>
    <scope>NUCLEOTIDE SEQUENCE [LARGE SCALE GENOMIC DNA]</scope>
    <source>
        <strain evidence="1 2">Alberta</strain>
        <tissue evidence="1">Whole body</tissue>
    </source>
</reference>
<accession>A0A232FN54</accession>
<dbReference type="EMBL" id="NNAY01000013">
    <property type="protein sequence ID" value="OXU32003.1"/>
    <property type="molecule type" value="Genomic_DNA"/>
</dbReference>
<dbReference type="Proteomes" id="UP000215335">
    <property type="component" value="Unassembled WGS sequence"/>
</dbReference>